<keyword evidence="3" id="KW-0472">Membrane</keyword>
<name>A0A401RDC8_STRNR</name>
<dbReference type="AlphaFoldDB" id="A0A401RDC8"/>
<dbReference type="EMBL" id="BHXC01000007">
    <property type="protein sequence ID" value="GCB95626.1"/>
    <property type="molecule type" value="Genomic_DNA"/>
</dbReference>
<feature type="region of interest" description="Disordered" evidence="2">
    <location>
        <begin position="356"/>
        <end position="389"/>
    </location>
</feature>
<proteinExistence type="inferred from homology"/>
<comment type="similarity">
    <text evidence="1">Belongs to the LytR/CpsA/Psr (LCP) family.</text>
</comment>
<feature type="compositionally biased region" description="Gly residues" evidence="2">
    <location>
        <begin position="357"/>
        <end position="369"/>
    </location>
</feature>
<dbReference type="Gene3D" id="3.40.630.190">
    <property type="entry name" value="LCP protein"/>
    <property type="match status" value="1"/>
</dbReference>
<evidence type="ECO:0000256" key="2">
    <source>
        <dbReference type="SAM" id="MobiDB-lite"/>
    </source>
</evidence>
<evidence type="ECO:0000313" key="7">
    <source>
        <dbReference type="Proteomes" id="UP000288351"/>
    </source>
</evidence>
<organism evidence="6 7">
    <name type="scientific">Streptomyces noursei</name>
    <name type="common">Streptomyces albulus</name>
    <dbReference type="NCBI Taxonomy" id="1971"/>
    <lineage>
        <taxon>Bacteria</taxon>
        <taxon>Bacillati</taxon>
        <taxon>Actinomycetota</taxon>
        <taxon>Actinomycetes</taxon>
        <taxon>Kitasatosporales</taxon>
        <taxon>Streptomycetaceae</taxon>
        <taxon>Streptomyces</taxon>
    </lineage>
</organism>
<dbReference type="NCBIfam" id="TIGR00350">
    <property type="entry name" value="lytR_cpsA_psr"/>
    <property type="match status" value="1"/>
</dbReference>
<evidence type="ECO:0000259" key="4">
    <source>
        <dbReference type="Pfam" id="PF03816"/>
    </source>
</evidence>
<feature type="transmembrane region" description="Helical" evidence="3">
    <location>
        <begin position="33"/>
        <end position="52"/>
    </location>
</feature>
<keyword evidence="3" id="KW-0812">Transmembrane</keyword>
<dbReference type="PANTHER" id="PTHR33392:SF6">
    <property type="entry name" value="POLYISOPRENYL-TEICHOIC ACID--PEPTIDOGLYCAN TEICHOIC ACID TRANSFERASE TAGU"/>
    <property type="match status" value="1"/>
</dbReference>
<feature type="region of interest" description="Disordered" evidence="2">
    <location>
        <begin position="474"/>
        <end position="509"/>
    </location>
</feature>
<dbReference type="Gene3D" id="3.30.70.2390">
    <property type="match status" value="1"/>
</dbReference>
<sequence>MTRSHAAGAAHGGGKGGGEGLVRGPRRGVRMTAATTLALLVLLVAGAGWLYLQLNGDITTFGADGLSRDRPAAGAGSNVLVIGSDSRAGGNRRLGGGEGDVGRSDTAFLLHVHGDGRHALAVSFPRDTLVEIPPCRLPDGRWTPPRSAAMFNSAFTVGGTAKGNPACTQNTVEALTGLRVDHTVVVDFAGFAALTTAVGGVPVCLPQDVHEGDLNPHLGAPGKLVFPRGPQTVSGQRALDYVRLRHGLGDGSDIGRIKRQQAFTAALVKKVRARGMNPSALLPLARAATAALTVDPGLGTADRLLAFALSMKDVDLHDTKFRTLPWRYQGARVAVVHPAADELWAALRADRTVDDLGAGGTGGTGGTGRSGAPDDGKAATPPPPAPPGTGIAVTVHNGTTVPGLAAHAAAELRAAGFTVLATGTAGSQQHATTLVAYGPGQQDRAQTVVQHFPGALLQPTAAPGIALTLGRDYADRPAAGAGGPPAPSAPADGAGRSADDDPCADLSYG</sequence>
<dbReference type="Proteomes" id="UP000288351">
    <property type="component" value="Unassembled WGS sequence"/>
</dbReference>
<dbReference type="Pfam" id="PF03816">
    <property type="entry name" value="LytR_cpsA_psr"/>
    <property type="match status" value="1"/>
</dbReference>
<accession>A0A401RDC8</accession>
<dbReference type="PANTHER" id="PTHR33392">
    <property type="entry name" value="POLYISOPRENYL-TEICHOIC ACID--PEPTIDOGLYCAN TEICHOIC ACID TRANSFERASE TAGU"/>
    <property type="match status" value="1"/>
</dbReference>
<comment type="caution">
    <text evidence="6">The sequence shown here is derived from an EMBL/GenBank/DDBJ whole genome shotgun (WGS) entry which is preliminary data.</text>
</comment>
<evidence type="ECO:0000256" key="3">
    <source>
        <dbReference type="SAM" id="Phobius"/>
    </source>
</evidence>
<evidence type="ECO:0000256" key="1">
    <source>
        <dbReference type="ARBA" id="ARBA00006068"/>
    </source>
</evidence>
<evidence type="ECO:0000259" key="5">
    <source>
        <dbReference type="Pfam" id="PF13399"/>
    </source>
</evidence>
<reference evidence="6 7" key="1">
    <citation type="journal article" date="2019" name="Microbiol. Resour. Announc.">
        <title>Draft Genome Sequence of the Most Traditional epsilon-Poly-l-Lysine Producer, Streptomyces albulus NBRC14147.</title>
        <authorList>
            <person name="Yamanaka K."/>
            <person name="Hamano Y."/>
        </authorList>
    </citation>
    <scope>NUCLEOTIDE SEQUENCE [LARGE SCALE GENOMIC DNA]</scope>
    <source>
        <strain evidence="6 7">NBRC 14147</strain>
    </source>
</reference>
<dbReference type="InterPro" id="IPR004474">
    <property type="entry name" value="LytR_CpsA_psr"/>
</dbReference>
<evidence type="ECO:0000313" key="6">
    <source>
        <dbReference type="EMBL" id="GCB95626.1"/>
    </source>
</evidence>
<feature type="domain" description="LytR/CpsA/Psr regulator C-terminal" evidence="5">
    <location>
        <begin position="391"/>
        <end position="473"/>
    </location>
</feature>
<dbReference type="InterPro" id="IPR050922">
    <property type="entry name" value="LytR/CpsA/Psr_CW_biosynth"/>
</dbReference>
<feature type="region of interest" description="Disordered" evidence="2">
    <location>
        <begin position="1"/>
        <end position="23"/>
    </location>
</feature>
<feature type="compositionally biased region" description="Gly residues" evidence="2">
    <location>
        <begin position="10"/>
        <end position="21"/>
    </location>
</feature>
<protein>
    <submittedName>
        <fullName evidence="6">Transcriptional regulator</fullName>
    </submittedName>
</protein>
<dbReference type="InterPro" id="IPR027381">
    <property type="entry name" value="LytR/CpsA/Psr_C"/>
</dbReference>
<keyword evidence="3" id="KW-1133">Transmembrane helix</keyword>
<feature type="domain" description="Cell envelope-related transcriptional attenuator" evidence="4">
    <location>
        <begin position="103"/>
        <end position="272"/>
    </location>
</feature>
<dbReference type="Pfam" id="PF13399">
    <property type="entry name" value="LytR_C"/>
    <property type="match status" value="1"/>
</dbReference>
<gene>
    <name evidence="6" type="ORF">SALB_08433</name>
</gene>